<dbReference type="InterPro" id="IPR031325">
    <property type="entry name" value="RHS_repeat"/>
</dbReference>
<feature type="region of interest" description="Disordered" evidence="4">
    <location>
        <begin position="160"/>
        <end position="225"/>
    </location>
</feature>
<feature type="compositionally biased region" description="Basic and acidic residues" evidence="4">
    <location>
        <begin position="1304"/>
        <end position="1317"/>
    </location>
</feature>
<keyword evidence="2" id="KW-0964">Secreted</keyword>
<evidence type="ECO:0000259" key="6">
    <source>
        <dbReference type="SMART" id="SM00306"/>
    </source>
</evidence>
<evidence type="ECO:0000259" key="7">
    <source>
        <dbReference type="SMART" id="SM00470"/>
    </source>
</evidence>
<dbReference type="Gene3D" id="2.170.16.10">
    <property type="entry name" value="Hedgehog/Intein (Hint) domain"/>
    <property type="match status" value="1"/>
</dbReference>
<dbReference type="GO" id="GO:0016539">
    <property type="term" value="P:intein-mediated protein splicing"/>
    <property type="evidence" value="ECO:0007669"/>
    <property type="project" value="InterPro"/>
</dbReference>
<dbReference type="NCBIfam" id="TIGR01643">
    <property type="entry name" value="YD_repeat_2x"/>
    <property type="match status" value="2"/>
</dbReference>
<feature type="compositionally biased region" description="Low complexity" evidence="4">
    <location>
        <begin position="1106"/>
        <end position="1117"/>
    </location>
</feature>
<keyword evidence="3" id="KW-0843">Virulence</keyword>
<gene>
    <name evidence="8" type="ORF">BKA21_001701</name>
</gene>
<dbReference type="InterPro" id="IPR006141">
    <property type="entry name" value="Intein_N"/>
</dbReference>
<dbReference type="InterPro" id="IPR022385">
    <property type="entry name" value="Rhs_assc_core"/>
</dbReference>
<dbReference type="CDD" id="cd00081">
    <property type="entry name" value="Hint"/>
    <property type="match status" value="1"/>
</dbReference>
<feature type="domain" description="Hint" evidence="6">
    <location>
        <begin position="2115"/>
        <end position="2210"/>
    </location>
</feature>
<dbReference type="InterPro" id="IPR006530">
    <property type="entry name" value="YD"/>
</dbReference>
<dbReference type="EMBL" id="JACCBK010000001">
    <property type="protein sequence ID" value="NYD86152.1"/>
    <property type="molecule type" value="Genomic_DNA"/>
</dbReference>
<proteinExistence type="predicted"/>
<evidence type="ECO:0000256" key="2">
    <source>
        <dbReference type="ARBA" id="ARBA00022525"/>
    </source>
</evidence>
<dbReference type="InterPro" id="IPR003284">
    <property type="entry name" value="Sal_SpvB"/>
</dbReference>
<dbReference type="NCBIfam" id="TIGR03696">
    <property type="entry name" value="Rhs_assc_core"/>
    <property type="match status" value="1"/>
</dbReference>
<dbReference type="GO" id="GO:0005737">
    <property type="term" value="C:cytoplasm"/>
    <property type="evidence" value="ECO:0007669"/>
    <property type="project" value="InterPro"/>
</dbReference>
<dbReference type="SUPFAM" id="SSF51294">
    <property type="entry name" value="Hedgehog/intein (Hint) domain"/>
    <property type="match status" value="1"/>
</dbReference>
<organism evidence="8 9">
    <name type="scientific">Cellulomonas oligotrophica</name>
    <dbReference type="NCBI Taxonomy" id="931536"/>
    <lineage>
        <taxon>Bacteria</taxon>
        <taxon>Bacillati</taxon>
        <taxon>Actinomycetota</taxon>
        <taxon>Actinomycetes</taxon>
        <taxon>Micrococcales</taxon>
        <taxon>Cellulomonadaceae</taxon>
        <taxon>Cellulomonas</taxon>
    </lineage>
</organism>
<feature type="compositionally biased region" description="Polar residues" evidence="4">
    <location>
        <begin position="1086"/>
        <end position="1100"/>
    </location>
</feature>
<dbReference type="Pfam" id="PF05593">
    <property type="entry name" value="RHS_repeat"/>
    <property type="match status" value="2"/>
</dbReference>
<feature type="compositionally biased region" description="Low complexity" evidence="4">
    <location>
        <begin position="2088"/>
        <end position="2100"/>
    </location>
</feature>
<evidence type="ECO:0000256" key="4">
    <source>
        <dbReference type="SAM" id="MobiDB-lite"/>
    </source>
</evidence>
<comment type="subcellular location">
    <subcellularLocation>
        <location evidence="1">Secreted</location>
    </subcellularLocation>
</comment>
<feature type="region of interest" description="Disordered" evidence="4">
    <location>
        <begin position="1086"/>
        <end position="1137"/>
    </location>
</feature>
<feature type="signal peptide" evidence="5">
    <location>
        <begin position="1"/>
        <end position="41"/>
    </location>
</feature>
<dbReference type="InterPro" id="IPR003115">
    <property type="entry name" value="ParB_N"/>
</dbReference>
<keyword evidence="5" id="KW-0732">Signal</keyword>
<evidence type="ECO:0000256" key="1">
    <source>
        <dbReference type="ARBA" id="ARBA00004613"/>
    </source>
</evidence>
<dbReference type="Gene3D" id="3.90.1530.10">
    <property type="entry name" value="Conserved hypothetical protein from pyrococcus furiosus pfu- 392566-001, ParB domain"/>
    <property type="match status" value="1"/>
</dbReference>
<dbReference type="RefSeq" id="WP_140457829.1">
    <property type="nucleotide sequence ID" value="NZ_BAABFI010000002.1"/>
</dbReference>
<dbReference type="GO" id="GO:0005576">
    <property type="term" value="C:extracellular region"/>
    <property type="evidence" value="ECO:0007669"/>
    <property type="project" value="UniProtKB-SubCell"/>
</dbReference>
<dbReference type="Pfam" id="PF07591">
    <property type="entry name" value="PT-HINT"/>
    <property type="match status" value="1"/>
</dbReference>
<protein>
    <submittedName>
        <fullName evidence="8">RHS repeat-associated protein</fullName>
    </submittedName>
</protein>
<dbReference type="SUPFAM" id="SSF110849">
    <property type="entry name" value="ParB/Sulfiredoxin"/>
    <property type="match status" value="1"/>
</dbReference>
<name>A0A7Y9FFW5_9CELL</name>
<dbReference type="PANTHER" id="PTHR32305">
    <property type="match status" value="1"/>
</dbReference>
<dbReference type="PANTHER" id="PTHR32305:SF17">
    <property type="entry name" value="TRNA NUCLEASE WAPA"/>
    <property type="match status" value="1"/>
</dbReference>
<dbReference type="Pfam" id="PF03534">
    <property type="entry name" value="SpvB"/>
    <property type="match status" value="1"/>
</dbReference>
<dbReference type="Gene3D" id="2.180.10.10">
    <property type="entry name" value="RHS repeat-associated core"/>
    <property type="match status" value="2"/>
</dbReference>
<feature type="region of interest" description="Disordered" evidence="4">
    <location>
        <begin position="2055"/>
        <end position="2100"/>
    </location>
</feature>
<evidence type="ECO:0000313" key="8">
    <source>
        <dbReference type="EMBL" id="NYD86152.1"/>
    </source>
</evidence>
<evidence type="ECO:0000256" key="3">
    <source>
        <dbReference type="ARBA" id="ARBA00023026"/>
    </source>
</evidence>
<dbReference type="SMART" id="SM00470">
    <property type="entry name" value="ParB"/>
    <property type="match status" value="1"/>
</dbReference>
<dbReference type="InterPro" id="IPR050708">
    <property type="entry name" value="T6SS_VgrG/RHS"/>
</dbReference>
<dbReference type="InterPro" id="IPR003587">
    <property type="entry name" value="Hint_dom_N"/>
</dbReference>
<feature type="domain" description="ParB-like N-terminal" evidence="7">
    <location>
        <begin position="2264"/>
        <end position="2347"/>
    </location>
</feature>
<feature type="region of interest" description="Disordered" evidence="4">
    <location>
        <begin position="1304"/>
        <end position="1328"/>
    </location>
</feature>
<dbReference type="PROSITE" id="PS50817">
    <property type="entry name" value="INTEIN_N_TER"/>
    <property type="match status" value="1"/>
</dbReference>
<feature type="chain" id="PRO_5031492814" evidence="5">
    <location>
        <begin position="42"/>
        <end position="2360"/>
    </location>
</feature>
<dbReference type="Proteomes" id="UP000577956">
    <property type="component" value="Unassembled WGS sequence"/>
</dbReference>
<sequence length="2360" mass="248824">MSARLAGVVPVRVRRSAVGMAVASALLVTLGLSPTAAEAVAADENTLPSLEERREAGEEVAPDVDFSDPIAVRSTPREGAATPADVPGEVLGTADVVAPDWPDADEAVATPDAAADLGVVTVDVVEEGAAGDADGVAVRTLAQDDSEDLGVEGVVLELSPVQEVPAEGAVAESPEAAPSDDATVSAPEPTPSDEDPSPAMPTKEPTATVAPEATSAPDATLAPVPAPTDEAQELVVEQAAFVTAVDEPGQDVVPAEEDVAVPAVDLTLDYSSFAQAYGGDWASRLRVVELPACALTHEVLARCRVQTPVDSVNDPVARTVTASLAAGSSGVVALAAAPSGSSGSWGATSLSPSSSWDVSEQTGDFSWSYPMRVPPSLGGPSPELSLSYSSGSLDGRVASTNNQTSWVGDGWDLSTGFIERRYVACVDDEKNGNNVDKPTGDQCWKSDNATMAFAGHSGELVKDASSGQWRLKNDDGTRIERKTGGWNGDDDGEYWVVTTTDGITYYFGRGKRSADDTLELNSAWTVPVYGNQAGEPCYKADYDSAWCQQAWRWNLEYVVDPSGNSMTYVYAKETNKYGRNLDDAVSTYDRGGYLARIEYGQRAGSEADSVAPARVVFGVAERCLPKDGVSCEPDTLTKDTAKSWPDVPFDQICTSGTTCASQISPSFFTRKRLTTVTTQVRSGSEWQDVDRWSLTHTYPDPGDSTSPALWLSEIGHEGRVGDAITLPDVTFEGVQMANRVDTTGDAGPAMNRYRISSITAESGSTTSISYTPQDCTTGSLPASQDSNTRRCFPVRWQPEGSGKEVVEYFHKYLVKTIAENPNDLISPAVETTYWYRGAPAWAYDDNPLVPEKQRTWGQWRGYATVDIHTGAATLASRSWDRKRFFRGMDGDHLADGSKRSVSVDGIADDARLNGVVREEITYDGVGGAEVEGVVNTPWVSPPTATSSDGVKATFMSNRTVESRTVGSQLPGGKRVTRTVTTYDDTYGLPVSVDDQGDVATTADDRCTRTEYARNTAAHIVGAMRRTETVGVSCSATPARPGDVLADMRVSYDGQAYGEAPTRGQVTRSETLKSYSGTTPVYVTESTSTYDSYGRPTSSTDALGRKGTTAYTPATGGPLRSVTTTAPDPDGSGPLTAASSTTEVNAAWGAPTKVTDPNGKVASATYDALGRTTAVWMPGRTQGEDTADQTFAYKLSRNGANSVTTKTLTASGAYLTSVAIYDGLLRPRQTQSPSASTENPGRLITDTIYDSRGLVATENGAWFTAGDPAGTVVFPSEAVPTRTRYEYDGAGRVTAQISDVAEKEDVRTTTSYDGDRVSVDPPTGGVPSMSITDAAGQVVELRQFTTASPTGDYRSTTYAYDRSGNLTSHTDPAGNVWSYTYDLRGRQVTAKDPDKGTTTSTYDDAGQLVSTKDARGVTLTYVRDALGRVTELREGSATGTLRSSWTYDTLAKGQLTSSTRHEGADAYTTAVTAYDEAYQPLGQSVTLPASEGALAGTYTTGYSYTPDGQLKTIELPETGNLPAETVTTEYNALSQPYSLSGGLGWGVYVAKAVYDTTGEMLQQDLGNFKSYSQNFAYEKGTRQLTRTWLVRQGASGRDFDKAYTYDDAGNPTKIVDSPTGQPVDAQCFSYNGLRRLTAVWTPANADCSVAATVAGLGGPAPYWKAYSFDRAGNRTKEVIRSASSTTTNTYTYAASGATAVQPHAVTSITSVTGTTTKTGSYTYDANGATATRTPAGGTAQTLTWDAEQRLTTVKQGTSTVGSYVYTADGERLIRKQGGKTTVYLPGGQELTLTAASGELAAQRYYAFAGQTVATRTGTAASTVSSLFADTQGTALVSVQNITDTVTVRRTDPYGNVRGTNPSWPGDHLFLDKVRDSTGLTQVGARYYDASIGRFVSVDPVLDLKDPAQWSGYSYGEHNPVTFDDPTGMWSLWGSVKAKASSAWRSTTSFVKKHQASIVGFAVGAIVTGGCMALTAGAGSIGCAALGGAAAGAASNLWRTKVQKTSRFTVGGFVRETVFGAAMGAIGGAAAKPLTAVASWAGRTATSAAQRWGAGASSASRVSTTQAAQTQAQAAQSMRSSIVQQVRSSAPKNAPVKAPAARPAQSTAAKACSIAAPMSFAGSTTVLMGDGSNKPIKDVHVGDKVVASDPETGEQDTKPVTEVFVHQDTLVDLHLGDTTIRTTEDHPFWSVTDQRFERADHLTAGELVLTATGDTLTVTGLTPAGTGTAYNLAIADIHTYHVGDNAVLVHNTDPSCGAGGVARASGFVRTEALSGRGSARTVQEIADSMRSGGWQGDPIRVVNLNGQRIVVDGHHRLAAAQRVGIDIPYEVVPPSSVVGPGQWSSVDDILRDAAAVGPNRIR</sequence>
<dbReference type="CDD" id="cd16387">
    <property type="entry name" value="ParB_N_Srx"/>
    <property type="match status" value="1"/>
</dbReference>
<dbReference type="SMART" id="SM00306">
    <property type="entry name" value="HintN"/>
    <property type="match status" value="1"/>
</dbReference>
<evidence type="ECO:0000313" key="9">
    <source>
        <dbReference type="Proteomes" id="UP000577956"/>
    </source>
</evidence>
<evidence type="ECO:0000256" key="5">
    <source>
        <dbReference type="SAM" id="SignalP"/>
    </source>
</evidence>
<dbReference type="InterPro" id="IPR036844">
    <property type="entry name" value="Hint_dom_sf"/>
</dbReference>
<dbReference type="InterPro" id="IPR036086">
    <property type="entry name" value="ParB/Sulfiredoxin_sf"/>
</dbReference>
<accession>A0A7Y9FFW5</accession>
<reference evidence="8 9" key="1">
    <citation type="submission" date="2020-07" db="EMBL/GenBank/DDBJ databases">
        <title>Sequencing the genomes of 1000 actinobacteria strains.</title>
        <authorList>
            <person name="Klenk H.-P."/>
        </authorList>
    </citation>
    <scope>NUCLEOTIDE SEQUENCE [LARGE SCALE GENOMIC DNA]</scope>
    <source>
        <strain evidence="8 9">DSM 24482</strain>
    </source>
</reference>
<feature type="compositionally biased region" description="Low complexity" evidence="4">
    <location>
        <begin position="2055"/>
        <end position="2079"/>
    </location>
</feature>
<comment type="caution">
    <text evidence="8">The sequence shown here is derived from an EMBL/GenBank/DDBJ whole genome shotgun (WGS) entry which is preliminary data.</text>
</comment>